<gene>
    <name evidence="7" type="ORF">CLODIP_2_CD01038</name>
</gene>
<accession>A0A8S1DP86</accession>
<dbReference type="GO" id="GO:0004527">
    <property type="term" value="F:exonuclease activity"/>
    <property type="evidence" value="ECO:0007669"/>
    <property type="project" value="InterPro"/>
</dbReference>
<dbReference type="Pfam" id="PF00929">
    <property type="entry name" value="RNase_T"/>
    <property type="match status" value="1"/>
</dbReference>
<dbReference type="PANTHER" id="PTHR12801">
    <property type="entry name" value="RNA EXONUCLEASE REXO1 / RECO3 FAMILY MEMBER-RELATED"/>
    <property type="match status" value="1"/>
</dbReference>
<organism evidence="7 8">
    <name type="scientific">Cloeon dipterum</name>
    <dbReference type="NCBI Taxonomy" id="197152"/>
    <lineage>
        <taxon>Eukaryota</taxon>
        <taxon>Metazoa</taxon>
        <taxon>Ecdysozoa</taxon>
        <taxon>Arthropoda</taxon>
        <taxon>Hexapoda</taxon>
        <taxon>Insecta</taxon>
        <taxon>Pterygota</taxon>
        <taxon>Palaeoptera</taxon>
        <taxon>Ephemeroptera</taxon>
        <taxon>Pisciforma</taxon>
        <taxon>Baetidae</taxon>
        <taxon>Cloeon</taxon>
    </lineage>
</organism>
<evidence type="ECO:0000256" key="2">
    <source>
        <dbReference type="ARBA" id="ARBA00006357"/>
    </source>
</evidence>
<comment type="caution">
    <text evidence="7">The sequence shown here is derived from an EMBL/GenBank/DDBJ whole genome shotgun (WGS) entry which is preliminary data.</text>
</comment>
<dbReference type="PANTHER" id="PTHR12801:SF115">
    <property type="entry name" value="FI18136P1-RELATED"/>
    <property type="match status" value="1"/>
</dbReference>
<dbReference type="InterPro" id="IPR013520">
    <property type="entry name" value="Ribonucl_H"/>
</dbReference>
<protein>
    <recommendedName>
        <fullName evidence="6">Exonuclease domain-containing protein</fullName>
    </recommendedName>
</protein>
<dbReference type="Proteomes" id="UP000494165">
    <property type="component" value="Unassembled WGS sequence"/>
</dbReference>
<evidence type="ECO:0000256" key="3">
    <source>
        <dbReference type="ARBA" id="ARBA00022722"/>
    </source>
</evidence>
<dbReference type="SUPFAM" id="SSF53098">
    <property type="entry name" value="Ribonuclease H-like"/>
    <property type="match status" value="1"/>
</dbReference>
<keyword evidence="3" id="KW-0540">Nuclease</keyword>
<dbReference type="GO" id="GO:0003676">
    <property type="term" value="F:nucleic acid binding"/>
    <property type="evidence" value="ECO:0007669"/>
    <property type="project" value="InterPro"/>
</dbReference>
<feature type="domain" description="Exonuclease" evidence="6">
    <location>
        <begin position="142"/>
        <end position="287"/>
    </location>
</feature>
<sequence length="300" mass="34873">MAPTNEIESLQKGSIYCMLQPLIRSKKQLDEYYSRLQQNANTAENRKCKRCKIEYKVEMESKGVPKPLDENNLCKFHSCRVIFNKFPDEYYYACCNSNFNAHTNFGRKIKPCTTHNYHISENPAFFKNGIVSSASSRGSNKVVYALECELCATVNGYECCRVTLVDEEDKVVYESLVKPEGFIIDYKTEFSGITKEIMENGPCKSLKEVQNDLLKFIKEDTILMGYGINDELTSLKLHHDMLINTVIIETRRRHPFKRNSVRDVAENLVLERMHHEIRRKNEKDNSSACLSWRIFKTIFN</sequence>
<dbReference type="InterPro" id="IPR012337">
    <property type="entry name" value="RNaseH-like_sf"/>
</dbReference>
<evidence type="ECO:0000313" key="7">
    <source>
        <dbReference type="EMBL" id="CAB3382113.1"/>
    </source>
</evidence>
<dbReference type="AlphaFoldDB" id="A0A8S1DP86"/>
<evidence type="ECO:0000313" key="8">
    <source>
        <dbReference type="Proteomes" id="UP000494165"/>
    </source>
</evidence>
<reference evidence="7 8" key="1">
    <citation type="submission" date="2020-04" db="EMBL/GenBank/DDBJ databases">
        <authorList>
            <person name="Alioto T."/>
            <person name="Alioto T."/>
            <person name="Gomez Garrido J."/>
        </authorList>
    </citation>
    <scope>NUCLEOTIDE SEQUENCE [LARGE SCALE GENOMIC DNA]</scope>
</reference>
<keyword evidence="4" id="KW-0378">Hydrolase</keyword>
<evidence type="ECO:0000256" key="4">
    <source>
        <dbReference type="ARBA" id="ARBA00022801"/>
    </source>
</evidence>
<dbReference type="InterPro" id="IPR047021">
    <property type="entry name" value="REXO1/3/4-like"/>
</dbReference>
<comment type="similarity">
    <text evidence="2">Belongs to the REXO1/REXO3 family.</text>
</comment>
<evidence type="ECO:0000256" key="1">
    <source>
        <dbReference type="ARBA" id="ARBA00004123"/>
    </source>
</evidence>
<comment type="subcellular location">
    <subcellularLocation>
        <location evidence="1">Nucleus</location>
    </subcellularLocation>
</comment>
<dbReference type="SMART" id="SM00479">
    <property type="entry name" value="EXOIII"/>
    <property type="match status" value="1"/>
</dbReference>
<dbReference type="EMBL" id="CADEPI010000257">
    <property type="protein sequence ID" value="CAB3382113.1"/>
    <property type="molecule type" value="Genomic_DNA"/>
</dbReference>
<dbReference type="OrthoDB" id="206335at2759"/>
<dbReference type="Gene3D" id="3.30.420.10">
    <property type="entry name" value="Ribonuclease H-like superfamily/Ribonuclease H"/>
    <property type="match status" value="1"/>
</dbReference>
<evidence type="ECO:0000256" key="5">
    <source>
        <dbReference type="ARBA" id="ARBA00023242"/>
    </source>
</evidence>
<dbReference type="GO" id="GO:0005634">
    <property type="term" value="C:nucleus"/>
    <property type="evidence" value="ECO:0007669"/>
    <property type="project" value="UniProtKB-SubCell"/>
</dbReference>
<keyword evidence="8" id="KW-1185">Reference proteome</keyword>
<dbReference type="InterPro" id="IPR036397">
    <property type="entry name" value="RNaseH_sf"/>
</dbReference>
<name>A0A8S1DP86_9INSE</name>
<keyword evidence="5" id="KW-0539">Nucleus</keyword>
<proteinExistence type="inferred from homology"/>
<evidence type="ECO:0000259" key="6">
    <source>
        <dbReference type="SMART" id="SM00479"/>
    </source>
</evidence>